<dbReference type="Proteomes" id="UP000233837">
    <property type="component" value="Unassembled WGS sequence"/>
</dbReference>
<name>A0A2I0VDH6_9ASPA</name>
<organism evidence="4 5">
    <name type="scientific">Dendrobium catenatum</name>
    <dbReference type="NCBI Taxonomy" id="906689"/>
    <lineage>
        <taxon>Eukaryota</taxon>
        <taxon>Viridiplantae</taxon>
        <taxon>Streptophyta</taxon>
        <taxon>Embryophyta</taxon>
        <taxon>Tracheophyta</taxon>
        <taxon>Spermatophyta</taxon>
        <taxon>Magnoliopsida</taxon>
        <taxon>Liliopsida</taxon>
        <taxon>Asparagales</taxon>
        <taxon>Orchidaceae</taxon>
        <taxon>Epidendroideae</taxon>
        <taxon>Malaxideae</taxon>
        <taxon>Dendrobiinae</taxon>
        <taxon>Dendrobium</taxon>
    </lineage>
</organism>
<dbReference type="GO" id="GO:0006508">
    <property type="term" value="P:proteolysis"/>
    <property type="evidence" value="ECO:0007669"/>
    <property type="project" value="UniProtKB-KW"/>
</dbReference>
<keyword evidence="5" id="KW-1185">Reference proteome</keyword>
<dbReference type="Pfam" id="PF14223">
    <property type="entry name" value="Retrotran_gag_2"/>
    <property type="match status" value="1"/>
</dbReference>
<proteinExistence type="predicted"/>
<dbReference type="Pfam" id="PF22936">
    <property type="entry name" value="Pol_BBD"/>
    <property type="match status" value="1"/>
</dbReference>
<evidence type="ECO:0000256" key="2">
    <source>
        <dbReference type="SAM" id="MobiDB-lite"/>
    </source>
</evidence>
<dbReference type="InterPro" id="IPR012337">
    <property type="entry name" value="RNaseH-like_sf"/>
</dbReference>
<dbReference type="Pfam" id="PF00665">
    <property type="entry name" value="rve"/>
    <property type="match status" value="1"/>
</dbReference>
<feature type="domain" description="Integrase catalytic" evidence="3">
    <location>
        <begin position="501"/>
        <end position="667"/>
    </location>
</feature>
<dbReference type="EMBL" id="KZ503779">
    <property type="protein sequence ID" value="PKU61454.1"/>
    <property type="molecule type" value="Genomic_DNA"/>
</dbReference>
<dbReference type="PANTHER" id="PTHR42648">
    <property type="entry name" value="TRANSPOSASE, PUTATIVE-RELATED"/>
    <property type="match status" value="1"/>
</dbReference>
<evidence type="ECO:0000313" key="4">
    <source>
        <dbReference type="EMBL" id="PKU61454.1"/>
    </source>
</evidence>
<accession>A0A2I0VDH6</accession>
<dbReference type="PANTHER" id="PTHR42648:SF26">
    <property type="entry name" value="INTEGRASE CATALYTIC DOMAIN-CONTAINING PROTEIN"/>
    <property type="match status" value="1"/>
</dbReference>
<keyword evidence="1" id="KW-0645">Protease</keyword>
<evidence type="ECO:0000256" key="1">
    <source>
        <dbReference type="ARBA" id="ARBA00022670"/>
    </source>
</evidence>
<dbReference type="Pfam" id="PF25597">
    <property type="entry name" value="SH3_retrovirus"/>
    <property type="match status" value="1"/>
</dbReference>
<dbReference type="InterPro" id="IPR001584">
    <property type="entry name" value="Integrase_cat-core"/>
</dbReference>
<dbReference type="Pfam" id="PF13976">
    <property type="entry name" value="gag_pre-integrs"/>
    <property type="match status" value="1"/>
</dbReference>
<dbReference type="GO" id="GO:0015074">
    <property type="term" value="P:DNA integration"/>
    <property type="evidence" value="ECO:0007669"/>
    <property type="project" value="InterPro"/>
</dbReference>
<dbReference type="PROSITE" id="PS50994">
    <property type="entry name" value="INTEGRASE"/>
    <property type="match status" value="1"/>
</dbReference>
<dbReference type="SUPFAM" id="SSF53098">
    <property type="entry name" value="Ribonuclease H-like"/>
    <property type="match status" value="1"/>
</dbReference>
<dbReference type="InterPro" id="IPR057670">
    <property type="entry name" value="SH3_retrovirus"/>
</dbReference>
<dbReference type="InterPro" id="IPR036397">
    <property type="entry name" value="RNaseH_sf"/>
</dbReference>
<feature type="region of interest" description="Disordered" evidence="2">
    <location>
        <begin position="238"/>
        <end position="261"/>
    </location>
</feature>
<gene>
    <name evidence="4" type="ORF">MA16_Dca019690</name>
</gene>
<dbReference type="AlphaFoldDB" id="A0A2I0VDH6"/>
<dbReference type="InterPro" id="IPR054722">
    <property type="entry name" value="PolX-like_BBD"/>
</dbReference>
<dbReference type="InterPro" id="IPR025724">
    <property type="entry name" value="GAG-pre-integrase_dom"/>
</dbReference>
<reference evidence="4 5" key="1">
    <citation type="journal article" date="2016" name="Sci. Rep.">
        <title>The Dendrobium catenatum Lindl. genome sequence provides insights into polysaccharide synthase, floral development and adaptive evolution.</title>
        <authorList>
            <person name="Zhang G.Q."/>
            <person name="Xu Q."/>
            <person name="Bian C."/>
            <person name="Tsai W.C."/>
            <person name="Yeh C.M."/>
            <person name="Liu K.W."/>
            <person name="Yoshida K."/>
            <person name="Zhang L.S."/>
            <person name="Chang S.B."/>
            <person name="Chen F."/>
            <person name="Shi Y."/>
            <person name="Su Y.Y."/>
            <person name="Zhang Y.Q."/>
            <person name="Chen L.J."/>
            <person name="Yin Y."/>
            <person name="Lin M."/>
            <person name="Huang H."/>
            <person name="Deng H."/>
            <person name="Wang Z.W."/>
            <person name="Zhu S.L."/>
            <person name="Zhao X."/>
            <person name="Deng C."/>
            <person name="Niu S.C."/>
            <person name="Huang J."/>
            <person name="Wang M."/>
            <person name="Liu G.H."/>
            <person name="Yang H.J."/>
            <person name="Xiao X.J."/>
            <person name="Hsiao Y.Y."/>
            <person name="Wu W.L."/>
            <person name="Chen Y.Y."/>
            <person name="Mitsuda N."/>
            <person name="Ohme-Takagi M."/>
            <person name="Luo Y.B."/>
            <person name="Van de Peer Y."/>
            <person name="Liu Z.J."/>
        </authorList>
    </citation>
    <scope>NUCLEOTIDE SEQUENCE [LARGE SCALE GENOMIC DNA]</scope>
    <source>
        <tissue evidence="4">The whole plant</tissue>
    </source>
</reference>
<keyword evidence="1" id="KW-0378">Hydrolase</keyword>
<protein>
    <submittedName>
        <fullName evidence="4">Retrovirus-related Pol polyprotein from transposon TNT 1-94</fullName>
    </submittedName>
</protein>
<dbReference type="InterPro" id="IPR039537">
    <property type="entry name" value="Retrotran_Ty1/copia-like"/>
</dbReference>
<dbReference type="GO" id="GO:0003676">
    <property type="term" value="F:nucleic acid binding"/>
    <property type="evidence" value="ECO:0007669"/>
    <property type="project" value="InterPro"/>
</dbReference>
<evidence type="ECO:0000259" key="3">
    <source>
        <dbReference type="PROSITE" id="PS50994"/>
    </source>
</evidence>
<sequence>MATSASASSSVAATSGVQPSAPVISQSLKFVISNLKFLVPHSLTTDNFPIWSSQIANLFKANGFAAFLEARSATENWDPNQDPQQWTVVDQNLATAMCSTISPAVLPYVIHLESTHAIWSTLHTRFQSSNRSKVIQLKNELHNISMQSMSMTDYLTEVKKIVDQIASAGSSIDSKDIMIYILNGLPPAYQSFTTTIRTMQGTMTPDNLYALLISVEIHLKSSAIKFSKDPDTQSALYTFRGRGRRGRTRQNQDTNTSNKSSTQPAVICQICKKRGHEDDACWHRLNANYVPSQGSSKNTNALVAKSEGHTGVDWYIDSGASSHITNNLENLAPYNTYNGNDTVTIGDGRSIPVAHTGAGILPTLASKLVLSRLLHIPSLSYNLLSISNLVKDNPISITFDDTSFVFKDRTTNQVILTGPCNNGLYKIPARTHQPTPASTALSATRSSEIDWHCRLGHPHTRVLQWISKSNPALHISFTSFSCNSCLSCKGHKLSFDHSNSTTKAPLELVHSDMWGPSPVPSHQGFRYYIIFVDDFSRFVWLFPLMLKSDVPNIFSNFVKFIERQTNRKLKVIRMDGGGEFVNHHFQAITKTAGIHHQTSCPYTPEQNGIAERKHRHIIETTRTLLQTAGLPMSYWLEAASTATYLINRAPSATTNYLSPLQQMFNIKPSYTHLRIFGCEYFPLLPPTQRTKLSPTSSSCIFIGYSDTMKGYRCLNPITNKIITSRHVKFNEQLFPFNNRSVQEHPISTAVPHPLLIPSSVLNSNGNKMQLDNSIPPSIDCTRTNIGSHEIISDATHRHSIDTQTGSVSPPRLHMTTRTKTGSLKPVQRLNLLHHGHHQNDPTTFSEANKHVEWRKAMAEEFLALQK</sequence>
<evidence type="ECO:0000313" key="5">
    <source>
        <dbReference type="Proteomes" id="UP000233837"/>
    </source>
</evidence>
<feature type="compositionally biased region" description="Polar residues" evidence="2">
    <location>
        <begin position="251"/>
        <end position="261"/>
    </location>
</feature>
<dbReference type="GO" id="GO:0008233">
    <property type="term" value="F:peptidase activity"/>
    <property type="evidence" value="ECO:0007669"/>
    <property type="project" value="UniProtKB-KW"/>
</dbReference>
<reference evidence="4 5" key="2">
    <citation type="journal article" date="2017" name="Nature">
        <title>The Apostasia genome and the evolution of orchids.</title>
        <authorList>
            <person name="Zhang G.Q."/>
            <person name="Liu K.W."/>
            <person name="Li Z."/>
            <person name="Lohaus R."/>
            <person name="Hsiao Y.Y."/>
            <person name="Niu S.C."/>
            <person name="Wang J.Y."/>
            <person name="Lin Y.C."/>
            <person name="Xu Q."/>
            <person name="Chen L.J."/>
            <person name="Yoshida K."/>
            <person name="Fujiwara S."/>
            <person name="Wang Z.W."/>
            <person name="Zhang Y.Q."/>
            <person name="Mitsuda N."/>
            <person name="Wang M."/>
            <person name="Liu G.H."/>
            <person name="Pecoraro L."/>
            <person name="Huang H.X."/>
            <person name="Xiao X.J."/>
            <person name="Lin M."/>
            <person name="Wu X.Y."/>
            <person name="Wu W.L."/>
            <person name="Chen Y.Y."/>
            <person name="Chang S.B."/>
            <person name="Sakamoto S."/>
            <person name="Ohme-Takagi M."/>
            <person name="Yagi M."/>
            <person name="Zeng S.J."/>
            <person name="Shen C.Y."/>
            <person name="Yeh C.M."/>
            <person name="Luo Y.B."/>
            <person name="Tsai W.C."/>
            <person name="Van de Peer Y."/>
            <person name="Liu Z.J."/>
        </authorList>
    </citation>
    <scope>NUCLEOTIDE SEQUENCE [LARGE SCALE GENOMIC DNA]</scope>
    <source>
        <tissue evidence="4">The whole plant</tissue>
    </source>
</reference>
<dbReference type="Gene3D" id="3.30.420.10">
    <property type="entry name" value="Ribonuclease H-like superfamily/Ribonuclease H"/>
    <property type="match status" value="1"/>
</dbReference>